<organism evidence="1">
    <name type="scientific">Tanacetum cinerariifolium</name>
    <name type="common">Dalmatian daisy</name>
    <name type="synonym">Chrysanthemum cinerariifolium</name>
    <dbReference type="NCBI Taxonomy" id="118510"/>
    <lineage>
        <taxon>Eukaryota</taxon>
        <taxon>Viridiplantae</taxon>
        <taxon>Streptophyta</taxon>
        <taxon>Embryophyta</taxon>
        <taxon>Tracheophyta</taxon>
        <taxon>Spermatophyta</taxon>
        <taxon>Magnoliopsida</taxon>
        <taxon>eudicotyledons</taxon>
        <taxon>Gunneridae</taxon>
        <taxon>Pentapetalae</taxon>
        <taxon>asterids</taxon>
        <taxon>campanulids</taxon>
        <taxon>Asterales</taxon>
        <taxon>Asteraceae</taxon>
        <taxon>Asteroideae</taxon>
        <taxon>Anthemideae</taxon>
        <taxon>Anthemidinae</taxon>
        <taxon>Tanacetum</taxon>
    </lineage>
</organism>
<gene>
    <name evidence="1" type="ORF">Tci_856388</name>
</gene>
<dbReference type="AlphaFoldDB" id="A0A699RGB2"/>
<protein>
    <submittedName>
        <fullName evidence="1">Ribonuclease H-like domain-containing protein</fullName>
    </submittedName>
</protein>
<feature type="non-terminal residue" evidence="1">
    <location>
        <position position="93"/>
    </location>
</feature>
<accession>A0A699RGB2</accession>
<dbReference type="EMBL" id="BKCJ011094511">
    <property type="protein sequence ID" value="GFC84418.1"/>
    <property type="molecule type" value="Genomic_DNA"/>
</dbReference>
<reference evidence="1" key="1">
    <citation type="journal article" date="2019" name="Sci. Rep.">
        <title>Draft genome of Tanacetum cinerariifolium, the natural source of mosquito coil.</title>
        <authorList>
            <person name="Yamashiro T."/>
            <person name="Shiraishi A."/>
            <person name="Satake H."/>
            <person name="Nakayama K."/>
        </authorList>
    </citation>
    <scope>NUCLEOTIDE SEQUENCE</scope>
</reference>
<name>A0A699RGB2_TANCI</name>
<proteinExistence type="predicted"/>
<evidence type="ECO:0000313" key="1">
    <source>
        <dbReference type="EMBL" id="GFC84418.1"/>
    </source>
</evidence>
<sequence length="93" mass="10118">MSCLSEFGELNGGYVTFGGNPKGVSAVASVSVVCVKLLVSSLSNVNSFTNVVIYSFFASQSISPQLDNKDLKQIDVNDLEEMDLRWQMAMLTM</sequence>
<comment type="caution">
    <text evidence="1">The sequence shown here is derived from an EMBL/GenBank/DDBJ whole genome shotgun (WGS) entry which is preliminary data.</text>
</comment>